<dbReference type="InterPro" id="IPR000780">
    <property type="entry name" value="CheR_MeTrfase"/>
</dbReference>
<dbReference type="OrthoDB" id="9816309at2"/>
<dbReference type="CDD" id="cd00130">
    <property type="entry name" value="PAS"/>
    <property type="match status" value="1"/>
</dbReference>
<dbReference type="InterPro" id="IPR050903">
    <property type="entry name" value="Bact_Chemotaxis_MeTrfase"/>
</dbReference>
<comment type="catalytic activity">
    <reaction evidence="1">
        <text>L-glutamyl-[protein] + S-adenosyl-L-methionine = [protein]-L-glutamate 5-O-methyl ester + S-adenosyl-L-homocysteine</text>
        <dbReference type="Rhea" id="RHEA:24452"/>
        <dbReference type="Rhea" id="RHEA-COMP:10208"/>
        <dbReference type="Rhea" id="RHEA-COMP:10311"/>
        <dbReference type="ChEBI" id="CHEBI:29973"/>
        <dbReference type="ChEBI" id="CHEBI:57856"/>
        <dbReference type="ChEBI" id="CHEBI:59789"/>
        <dbReference type="ChEBI" id="CHEBI:82795"/>
        <dbReference type="EC" id="2.1.1.80"/>
    </reaction>
</comment>
<dbReference type="InterPro" id="IPR035909">
    <property type="entry name" value="CheB_C"/>
</dbReference>
<dbReference type="GO" id="GO:0000156">
    <property type="term" value="F:phosphorelay response regulator activity"/>
    <property type="evidence" value="ECO:0007669"/>
    <property type="project" value="InterPro"/>
</dbReference>
<dbReference type="SUPFAM" id="SSF55785">
    <property type="entry name" value="PYP-like sensor domain (PAS domain)"/>
    <property type="match status" value="2"/>
</dbReference>
<dbReference type="Gene3D" id="3.30.450.20">
    <property type="entry name" value="PAS domain"/>
    <property type="match status" value="2"/>
</dbReference>
<evidence type="ECO:0000259" key="8">
    <source>
        <dbReference type="PROSITE" id="PS50122"/>
    </source>
</evidence>
<evidence type="ECO:0000313" key="11">
    <source>
        <dbReference type="Proteomes" id="UP000199729"/>
    </source>
</evidence>
<feature type="domain" description="CheB-type methylesterase" evidence="8">
    <location>
        <begin position="23"/>
        <end position="210"/>
    </location>
</feature>
<dbReference type="Gene3D" id="1.10.155.10">
    <property type="entry name" value="Chemotaxis receptor methyltransferase CheR, N-terminal domain"/>
    <property type="match status" value="1"/>
</dbReference>
<keyword evidence="6" id="KW-0378">Hydrolase</keyword>
<dbReference type="PANTHER" id="PTHR24422:SF27">
    <property type="entry name" value="PROTEIN-GLUTAMATE O-METHYLTRANSFERASE"/>
    <property type="match status" value="1"/>
</dbReference>
<dbReference type="SMART" id="SM00091">
    <property type="entry name" value="PAS"/>
    <property type="match status" value="2"/>
</dbReference>
<evidence type="ECO:0000256" key="4">
    <source>
        <dbReference type="ARBA" id="ARBA00022679"/>
    </source>
</evidence>
<evidence type="ECO:0000256" key="6">
    <source>
        <dbReference type="PROSITE-ProRule" id="PRU00050"/>
    </source>
</evidence>
<dbReference type="Pfam" id="PF03705">
    <property type="entry name" value="CheR_N"/>
    <property type="match status" value="1"/>
</dbReference>
<dbReference type="CDD" id="cd16434">
    <property type="entry name" value="CheB-CheR_fusion"/>
    <property type="match status" value="1"/>
</dbReference>
<dbReference type="SUPFAM" id="SSF47757">
    <property type="entry name" value="Chemotaxis receptor methyltransferase CheR, N-terminal domain"/>
    <property type="match status" value="1"/>
</dbReference>
<dbReference type="InterPro" id="IPR022641">
    <property type="entry name" value="CheR_N"/>
</dbReference>
<dbReference type="GO" id="GO:0005737">
    <property type="term" value="C:cytoplasm"/>
    <property type="evidence" value="ECO:0007669"/>
    <property type="project" value="InterPro"/>
</dbReference>
<dbReference type="GO" id="GO:0032259">
    <property type="term" value="P:methylation"/>
    <property type="evidence" value="ECO:0007669"/>
    <property type="project" value="UniProtKB-KW"/>
</dbReference>
<dbReference type="Proteomes" id="UP000199729">
    <property type="component" value="Chromosome"/>
</dbReference>
<evidence type="ECO:0000259" key="9">
    <source>
        <dbReference type="PROSITE" id="PS50123"/>
    </source>
</evidence>
<dbReference type="InterPro" id="IPR022642">
    <property type="entry name" value="CheR_C"/>
</dbReference>
<feature type="active site" evidence="6">
    <location>
        <position position="34"/>
    </location>
</feature>
<dbReference type="InterPro" id="IPR000673">
    <property type="entry name" value="Sig_transdc_resp-reg_Me-estase"/>
</dbReference>
<dbReference type="KEGG" id="vff:VITFI_CDS2606"/>
<organism evidence="10 11">
    <name type="scientific">Vitreoscilla filiformis</name>
    <dbReference type="NCBI Taxonomy" id="63"/>
    <lineage>
        <taxon>Bacteria</taxon>
        <taxon>Pseudomonadati</taxon>
        <taxon>Pseudomonadota</taxon>
        <taxon>Betaproteobacteria</taxon>
        <taxon>Neisseriales</taxon>
        <taxon>Neisseriaceae</taxon>
        <taxon>Vitreoscilla</taxon>
    </lineage>
</organism>
<dbReference type="PROSITE" id="PS50123">
    <property type="entry name" value="CHER"/>
    <property type="match status" value="1"/>
</dbReference>
<evidence type="ECO:0000256" key="7">
    <source>
        <dbReference type="SAM" id="Coils"/>
    </source>
</evidence>
<accession>A0A221KHS4</accession>
<dbReference type="GO" id="GO:0006935">
    <property type="term" value="P:chemotaxis"/>
    <property type="evidence" value="ECO:0007669"/>
    <property type="project" value="UniProtKB-UniRule"/>
</dbReference>
<dbReference type="Pfam" id="PF01339">
    <property type="entry name" value="CheB_methylest"/>
    <property type="match status" value="1"/>
</dbReference>
<dbReference type="Pfam" id="PF01739">
    <property type="entry name" value="CheR"/>
    <property type="match status" value="1"/>
</dbReference>
<evidence type="ECO:0000313" key="10">
    <source>
        <dbReference type="EMBL" id="ASM78383.1"/>
    </source>
</evidence>
<dbReference type="InterPro" id="IPR029063">
    <property type="entry name" value="SAM-dependent_MTases_sf"/>
</dbReference>
<dbReference type="InterPro" id="IPR000014">
    <property type="entry name" value="PAS"/>
</dbReference>
<name>A0A221KHS4_VITFI</name>
<dbReference type="Gene3D" id="3.40.50.180">
    <property type="entry name" value="Methylesterase CheB, C-terminal domain"/>
    <property type="match status" value="1"/>
</dbReference>
<keyword evidence="5" id="KW-0949">S-adenosyl-L-methionine</keyword>
<keyword evidence="11" id="KW-1185">Reference proteome</keyword>
<dbReference type="PROSITE" id="PS50122">
    <property type="entry name" value="CHEB"/>
    <property type="match status" value="1"/>
</dbReference>
<dbReference type="GO" id="GO:0008984">
    <property type="term" value="F:protein-glutamate methylesterase activity"/>
    <property type="evidence" value="ECO:0007669"/>
    <property type="project" value="InterPro"/>
</dbReference>
<dbReference type="SMART" id="SM00138">
    <property type="entry name" value="MeTrc"/>
    <property type="match status" value="1"/>
</dbReference>
<dbReference type="RefSeq" id="WP_089417318.1">
    <property type="nucleotide sequence ID" value="NZ_CP022423.1"/>
</dbReference>
<keyword evidence="7" id="KW-0175">Coiled coil</keyword>
<feature type="active site" evidence="6">
    <location>
        <position position="152"/>
    </location>
</feature>
<protein>
    <recommendedName>
        <fullName evidence="2">protein-glutamate O-methyltransferase</fullName>
        <ecNumber evidence="2">2.1.1.80</ecNumber>
    </recommendedName>
</protein>
<dbReference type="InterPro" id="IPR036804">
    <property type="entry name" value="CheR_N_sf"/>
</dbReference>
<proteinExistence type="predicted"/>
<feature type="domain" description="CheR-type methyltransferase" evidence="9">
    <location>
        <begin position="233"/>
        <end position="503"/>
    </location>
</feature>
<dbReference type="EMBL" id="CP022423">
    <property type="protein sequence ID" value="ASM78383.1"/>
    <property type="molecule type" value="Genomic_DNA"/>
</dbReference>
<keyword evidence="6" id="KW-0145">Chemotaxis</keyword>
<dbReference type="GO" id="GO:0008983">
    <property type="term" value="F:protein-glutamate O-methyltransferase activity"/>
    <property type="evidence" value="ECO:0007669"/>
    <property type="project" value="UniProtKB-EC"/>
</dbReference>
<dbReference type="EC" id="2.1.1.80" evidence="2"/>
<dbReference type="AlphaFoldDB" id="A0A221KHS4"/>
<evidence type="ECO:0000256" key="5">
    <source>
        <dbReference type="ARBA" id="ARBA00022691"/>
    </source>
</evidence>
<gene>
    <name evidence="10" type="ORF">VITFI_CDS2606</name>
</gene>
<evidence type="ECO:0000256" key="1">
    <source>
        <dbReference type="ARBA" id="ARBA00001541"/>
    </source>
</evidence>
<feature type="active site" evidence="6">
    <location>
        <position position="61"/>
    </location>
</feature>
<dbReference type="PANTHER" id="PTHR24422">
    <property type="entry name" value="CHEMOTAXIS PROTEIN METHYLTRANSFERASE"/>
    <property type="match status" value="1"/>
</dbReference>
<dbReference type="SUPFAM" id="SSF52738">
    <property type="entry name" value="Methylesterase CheB, C-terminal domain"/>
    <property type="match status" value="1"/>
</dbReference>
<dbReference type="SUPFAM" id="SSF53335">
    <property type="entry name" value="S-adenosyl-L-methionine-dependent methyltransferases"/>
    <property type="match status" value="1"/>
</dbReference>
<dbReference type="Gene3D" id="3.40.50.150">
    <property type="entry name" value="Vaccinia Virus protein VP39"/>
    <property type="match status" value="1"/>
</dbReference>
<feature type="coiled-coil region" evidence="7">
    <location>
        <begin position="661"/>
        <end position="734"/>
    </location>
</feature>
<sequence length="985" mass="108493">MTDDHLTLGTPSEPSTLATPVSVFTGHVVCIGASAGGLDALERFFRHCPNHTGAAFVVIQHLSPDHKSMMCNLLARHTRMPVVLVQDGMDIQPDRLHLIPPGSVMHVREGHLHLTPKNPHGLTLPIDIFFNALARACGPRAVGVILSGTGTDGTRGATALNEAGGFLMAQEPESASFDGMPRSVIATGLVDAVLPPEKLPLRLLSHLNKNAAPAEGGFVPIQRYATLNPQEVFSAILQLLHQIGGIDFSDYKSSTLMRRIDRRQQVRHTPELHQYLELLENDRAEVITLRRELLISVTSFFRDPETFNLLAEKVIAPMVAAKSAGETIRVWIAGVATGEEAYSVGILFLEAFENARLWPHLKIFATDVDQQCVATAGMGQYPESAAAEIHPERLERFFVRKDRVFYVKNDLRQCVVFARHNLLADPPFTKMDLVVCRNTLIYFNLFAQERALRSLQYALNDGGVLLLGASESFAAVADGVHVINAQHKLFRRKGPSVLLPAARRIADVARPLPTGKTMPVVRQRRQAPGAFSEAGLQTLMARFAPPAMLVNAHHEVLHLYGAVSRYFRAKEGVASLDVCRLLPDELVPVASALLYKVERDRTSLSSNVLAVQVPGEGRVGLRLSAHPVESDGEACLTLLCFESEETTQEGVTETPPAINVHSEAADRLAILERELAATRENLQATIEELEASNEELQATNEEMMASNEELQSSNEELQSVNEEMSTVNAELQEKMLLLSRVNADLDSMAKAAGVATVFVDGHFNITRFSPDATQIFKLRETDLGRQLDDITHVLDYPELMEDLGRTLKLQRLLEREVLSADGKRTFLVRMLPYLVPSSIDRGAVATFVDVTAIHDARRLQAIIDALPEHIAVVDPVGVICMVNAAWRRFAQANGDPDMVRTGVGVNYLEVCQVRHPPDQSPIDTVLKGLRQVLDGSLPRFSLEYSCHSPTEQRWFVMHAAPIIGVEYGAVISHVNITSWYLKEAS</sequence>
<dbReference type="PRINTS" id="PR00996">
    <property type="entry name" value="CHERMTFRASE"/>
</dbReference>
<dbReference type="InterPro" id="IPR035965">
    <property type="entry name" value="PAS-like_dom_sf"/>
</dbReference>
<evidence type="ECO:0000256" key="2">
    <source>
        <dbReference type="ARBA" id="ARBA00012534"/>
    </source>
</evidence>
<evidence type="ECO:0000256" key="3">
    <source>
        <dbReference type="ARBA" id="ARBA00022603"/>
    </source>
</evidence>
<dbReference type="Pfam" id="PF13596">
    <property type="entry name" value="PAS_10"/>
    <property type="match status" value="1"/>
</dbReference>
<reference evidence="10 11" key="1">
    <citation type="submission" date="2017-07" db="EMBL/GenBank/DDBJ databases">
        <title>Complete Genome Sequence of the cosmetic ferment Vitreoscilla filiformis (ATCC15551).</title>
        <authorList>
            <person name="Contreras S."/>
            <person name="Sagory-Zalkind P."/>
            <person name="Blanquart H."/>
            <person name="Iltis A."/>
            <person name="Morand S.C."/>
        </authorList>
    </citation>
    <scope>NUCLEOTIDE SEQUENCE [LARGE SCALE GENOMIC DNA]</scope>
    <source>
        <strain evidence="10 11">ATCC 15551</strain>
    </source>
</reference>
<keyword evidence="3 10" id="KW-0489">Methyltransferase</keyword>
<keyword evidence="4 10" id="KW-0808">Transferase</keyword>